<name>A0A391NIY9_9EUKA</name>
<proteinExistence type="predicted"/>
<accession>A0A391NIY9</accession>
<evidence type="ECO:0000313" key="2">
    <source>
        <dbReference type="EMBL" id="GCA62184.1"/>
    </source>
</evidence>
<comment type="caution">
    <text evidence="2">The sequence shown here is derived from an EMBL/GenBank/DDBJ whole genome shotgun (WGS) entry which is preliminary data.</text>
</comment>
<evidence type="ECO:0000313" key="3">
    <source>
        <dbReference type="Proteomes" id="UP000265618"/>
    </source>
</evidence>
<dbReference type="Proteomes" id="UP000265618">
    <property type="component" value="Unassembled WGS sequence"/>
</dbReference>
<reference evidence="2 3" key="1">
    <citation type="journal article" date="2018" name="PLoS ONE">
        <title>The draft genome of Kipferlia bialata reveals reductive genome evolution in fornicate parasites.</title>
        <authorList>
            <person name="Tanifuji G."/>
            <person name="Takabayashi S."/>
            <person name="Kume K."/>
            <person name="Takagi M."/>
            <person name="Nakayama T."/>
            <person name="Kamikawa R."/>
            <person name="Inagaki Y."/>
            <person name="Hashimoto T."/>
        </authorList>
    </citation>
    <scope>NUCLEOTIDE SEQUENCE [LARGE SCALE GENOMIC DNA]</scope>
    <source>
        <strain evidence="2">NY0173</strain>
    </source>
</reference>
<keyword evidence="3" id="KW-1185">Reference proteome</keyword>
<dbReference type="PROSITE" id="PS00652">
    <property type="entry name" value="TNFR_NGFR_1"/>
    <property type="match status" value="1"/>
</dbReference>
<dbReference type="AlphaFoldDB" id="A0A391NIY9"/>
<feature type="domain" description="TNFR-Cys" evidence="1">
    <location>
        <begin position="12"/>
        <end position="51"/>
    </location>
</feature>
<protein>
    <recommendedName>
        <fullName evidence="1">TNFR-Cys domain-containing protein</fullName>
    </recommendedName>
</protein>
<sequence length="179" mass="19236">MCQHYGECMGSCSSHSGYCIETKPEQCACSTCAFDFGAEKCLGGCDYPHYCVLTSNTTCSCASCGWGSTMQDKCVGLCQSGYHCIQEYEHSQCTCGKNECTYDYASDMCVGTCRSGTQCTQTKPGQCTCAQCAYDVGKEKCEGNCPGERCLLVQHGSANVCQCSMGDAPQSMEMYLPTP</sequence>
<dbReference type="InterPro" id="IPR001368">
    <property type="entry name" value="TNFR/NGFR_Cys_rich_reg"/>
</dbReference>
<evidence type="ECO:0000259" key="1">
    <source>
        <dbReference type="PROSITE" id="PS00652"/>
    </source>
</evidence>
<gene>
    <name evidence="2" type="ORF">KIPB_001791</name>
</gene>
<dbReference type="EMBL" id="BDIP01000268">
    <property type="protein sequence ID" value="GCA62184.1"/>
    <property type="molecule type" value="Genomic_DNA"/>
</dbReference>
<organism evidence="2 3">
    <name type="scientific">Kipferlia bialata</name>
    <dbReference type="NCBI Taxonomy" id="797122"/>
    <lineage>
        <taxon>Eukaryota</taxon>
        <taxon>Metamonada</taxon>
        <taxon>Carpediemonas-like organisms</taxon>
        <taxon>Kipferlia</taxon>
    </lineage>
</organism>